<organism evidence="6 7">
    <name type="scientific">Demequina litorisediminis</name>
    <dbReference type="NCBI Taxonomy" id="1849022"/>
    <lineage>
        <taxon>Bacteria</taxon>
        <taxon>Bacillati</taxon>
        <taxon>Actinomycetota</taxon>
        <taxon>Actinomycetes</taxon>
        <taxon>Micrococcales</taxon>
        <taxon>Demequinaceae</taxon>
        <taxon>Demequina</taxon>
    </lineage>
</organism>
<evidence type="ECO:0000313" key="7">
    <source>
        <dbReference type="Proteomes" id="UP001157125"/>
    </source>
</evidence>
<evidence type="ECO:0000259" key="5">
    <source>
        <dbReference type="Pfam" id="PF16870"/>
    </source>
</evidence>
<feature type="domain" description="2-oxoglutarate dehydrogenase E1 component/KDG C-terminal" evidence="5">
    <location>
        <begin position="1"/>
        <end position="59"/>
    </location>
</feature>
<reference evidence="7" key="1">
    <citation type="journal article" date="2019" name="Int. J. Syst. Evol. Microbiol.">
        <title>The Global Catalogue of Microorganisms (GCM) 10K type strain sequencing project: providing services to taxonomists for standard genome sequencing and annotation.</title>
        <authorList>
            <consortium name="The Broad Institute Genomics Platform"/>
            <consortium name="The Broad Institute Genome Sequencing Center for Infectious Disease"/>
            <person name="Wu L."/>
            <person name="Ma J."/>
        </authorList>
    </citation>
    <scope>NUCLEOTIDE SEQUENCE [LARGE SCALE GENOMIC DNA]</scope>
    <source>
        <strain evidence="7">NBRC 112299</strain>
    </source>
</reference>
<proteinExistence type="predicted"/>
<keyword evidence="3" id="KW-0786">Thiamine pyrophosphate</keyword>
<name>A0ABQ6IFL9_9MICO</name>
<evidence type="ECO:0000256" key="3">
    <source>
        <dbReference type="ARBA" id="ARBA00023052"/>
    </source>
</evidence>
<dbReference type="Gene3D" id="3.40.50.11610">
    <property type="entry name" value="Multifunctional 2-oxoglutarate metabolism enzyme, C-terminal domain"/>
    <property type="match status" value="1"/>
</dbReference>
<sequence>MWVQEEPRNQGAWTYLAHALPHVIGRDVRGVTRPASASPASGLGSRHQAEQADLVERALTR</sequence>
<evidence type="ECO:0000313" key="6">
    <source>
        <dbReference type="EMBL" id="GMA36560.1"/>
    </source>
</evidence>
<dbReference type="InterPro" id="IPR011603">
    <property type="entry name" value="2oxoglutarate_DH_E1"/>
</dbReference>
<dbReference type="InterPro" id="IPR031717">
    <property type="entry name" value="ODO-1/KGD_C"/>
</dbReference>
<comment type="caution">
    <text evidence="6">The sequence shown here is derived from an EMBL/GenBank/DDBJ whole genome shotgun (WGS) entry which is preliminary data.</text>
</comment>
<feature type="compositionally biased region" description="Basic and acidic residues" evidence="4">
    <location>
        <begin position="47"/>
        <end position="61"/>
    </location>
</feature>
<comment type="cofactor">
    <cofactor evidence="1">
        <name>thiamine diphosphate</name>
        <dbReference type="ChEBI" id="CHEBI:58937"/>
    </cofactor>
</comment>
<gene>
    <name evidence="6" type="ORF">GCM10025876_27640</name>
</gene>
<dbReference type="PANTHER" id="PTHR23152">
    <property type="entry name" value="2-OXOGLUTARATE DEHYDROGENASE"/>
    <property type="match status" value="1"/>
</dbReference>
<evidence type="ECO:0000256" key="2">
    <source>
        <dbReference type="ARBA" id="ARBA00023002"/>
    </source>
</evidence>
<dbReference type="PANTHER" id="PTHR23152:SF4">
    <property type="entry name" value="2-OXOADIPATE DEHYDROGENASE COMPLEX COMPONENT E1"/>
    <property type="match status" value="1"/>
</dbReference>
<dbReference type="Proteomes" id="UP001157125">
    <property type="component" value="Unassembled WGS sequence"/>
</dbReference>
<accession>A0ABQ6IFL9</accession>
<feature type="region of interest" description="Disordered" evidence="4">
    <location>
        <begin position="31"/>
        <end position="61"/>
    </location>
</feature>
<protein>
    <recommendedName>
        <fullName evidence="5">2-oxoglutarate dehydrogenase E1 component/KDG C-terminal domain-containing protein</fullName>
    </recommendedName>
</protein>
<evidence type="ECO:0000256" key="1">
    <source>
        <dbReference type="ARBA" id="ARBA00001964"/>
    </source>
</evidence>
<dbReference type="Pfam" id="PF16870">
    <property type="entry name" value="OxoGdeHyase_C"/>
    <property type="match status" value="1"/>
</dbReference>
<dbReference type="InterPro" id="IPR042179">
    <property type="entry name" value="KGD_C_sf"/>
</dbReference>
<keyword evidence="7" id="KW-1185">Reference proteome</keyword>
<evidence type="ECO:0000256" key="4">
    <source>
        <dbReference type="SAM" id="MobiDB-lite"/>
    </source>
</evidence>
<keyword evidence="2" id="KW-0560">Oxidoreductase</keyword>
<dbReference type="EMBL" id="BSUN01000001">
    <property type="protein sequence ID" value="GMA36560.1"/>
    <property type="molecule type" value="Genomic_DNA"/>
</dbReference>